<dbReference type="PANTHER" id="PTHR33515:SF1">
    <property type="entry name" value="RIBOSOME-BINDING FACTOR A, CHLOROPLASTIC-RELATED"/>
    <property type="match status" value="1"/>
</dbReference>
<dbReference type="PANTHER" id="PTHR33515">
    <property type="entry name" value="RIBOSOME-BINDING FACTOR A, CHLOROPLASTIC-RELATED"/>
    <property type="match status" value="1"/>
</dbReference>
<dbReference type="AlphaFoldDB" id="D7DKC4"/>
<keyword evidence="2" id="KW-0963">Cytoplasm</keyword>
<dbReference type="InterPro" id="IPR000238">
    <property type="entry name" value="RbfA"/>
</dbReference>
<dbReference type="Gene3D" id="3.30.300.20">
    <property type="match status" value="1"/>
</dbReference>
<name>D7DKC4_METV0</name>
<dbReference type="GO" id="GO:0005829">
    <property type="term" value="C:cytosol"/>
    <property type="evidence" value="ECO:0007669"/>
    <property type="project" value="TreeGrafter"/>
</dbReference>
<keyword evidence="1 2" id="KW-0690">Ribosome biogenesis</keyword>
<sequence>MAKDFSRSHRVAEQMQRELADLLQFEVKDPRVKMVTITAVEVTGDMAHAKIFYSASKASDSLQQGLEKSAGFLRTQVAKRMLLRTVPQLHFVYDASIDNGMMMSKLIDEALATNPDNVPEKDKK</sequence>
<evidence type="ECO:0000313" key="3">
    <source>
        <dbReference type="EMBL" id="ADI28509.1"/>
    </source>
</evidence>
<dbReference type="OrthoDB" id="307788at2"/>
<dbReference type="SUPFAM" id="SSF89919">
    <property type="entry name" value="Ribosome-binding factor A, RbfA"/>
    <property type="match status" value="1"/>
</dbReference>
<protein>
    <recommendedName>
        <fullName evidence="2">Ribosome-binding factor A</fullName>
    </recommendedName>
</protein>
<dbReference type="eggNOG" id="COG0858">
    <property type="taxonomic scope" value="Bacteria"/>
</dbReference>
<evidence type="ECO:0000256" key="2">
    <source>
        <dbReference type="HAMAP-Rule" id="MF_00003"/>
    </source>
</evidence>
<dbReference type="PROSITE" id="PS01319">
    <property type="entry name" value="RBFA"/>
    <property type="match status" value="1"/>
</dbReference>
<comment type="subcellular location">
    <subcellularLocation>
        <location evidence="2">Cytoplasm</location>
    </subcellularLocation>
</comment>
<dbReference type="GO" id="GO:0043024">
    <property type="term" value="F:ribosomal small subunit binding"/>
    <property type="evidence" value="ECO:0007669"/>
    <property type="project" value="TreeGrafter"/>
</dbReference>
<comment type="function">
    <text evidence="2">One of several proteins that assist in the late maturation steps of the functional core of the 30S ribosomal subunit. Associates with free 30S ribosomal subunits (but not with 30S subunits that are part of 70S ribosomes or polysomes). Required for efficient processing of 16S rRNA. May interact with the 5'-terminal helix region of 16S rRNA.</text>
</comment>
<evidence type="ECO:0000313" key="4">
    <source>
        <dbReference type="Proteomes" id="UP000000383"/>
    </source>
</evidence>
<gene>
    <name evidence="2" type="primary">rbfA</name>
    <name evidence="3" type="ordered locus">M301_0121</name>
</gene>
<dbReference type="InterPro" id="IPR020053">
    <property type="entry name" value="Ribosome-bd_factorA_CS"/>
</dbReference>
<keyword evidence="4" id="KW-1185">Reference proteome</keyword>
<dbReference type="EMBL" id="CP002056">
    <property type="protein sequence ID" value="ADI28509.1"/>
    <property type="molecule type" value="Genomic_DNA"/>
</dbReference>
<proteinExistence type="inferred from homology"/>
<reference evidence="4" key="1">
    <citation type="submission" date="2010-05" db="EMBL/GenBank/DDBJ databases">
        <title>Complete sequence of Methylotenera sp. 301.</title>
        <authorList>
            <person name="Lucas S."/>
            <person name="Copeland A."/>
            <person name="Lapidus A."/>
            <person name="Cheng J.-F."/>
            <person name="Bruce D."/>
            <person name="Goodwin L."/>
            <person name="Pitluck S."/>
            <person name="Clum A."/>
            <person name="Land M."/>
            <person name="Hauser L."/>
            <person name="Kyrpides N."/>
            <person name="Ivanova N."/>
            <person name="Chistoservova L."/>
            <person name="Kalyuzhnaya M."/>
            <person name="Woyke T."/>
        </authorList>
    </citation>
    <scope>NUCLEOTIDE SEQUENCE [LARGE SCALE GENOMIC DNA]</scope>
    <source>
        <strain evidence="4">301</strain>
    </source>
</reference>
<organism evidence="3 4">
    <name type="scientific">Methylotenera versatilis (strain 301)</name>
    <dbReference type="NCBI Taxonomy" id="666681"/>
    <lineage>
        <taxon>Bacteria</taxon>
        <taxon>Pseudomonadati</taxon>
        <taxon>Pseudomonadota</taxon>
        <taxon>Betaproteobacteria</taxon>
        <taxon>Nitrosomonadales</taxon>
        <taxon>Methylophilaceae</taxon>
        <taxon>Methylotenera</taxon>
    </lineage>
</organism>
<dbReference type="Proteomes" id="UP000000383">
    <property type="component" value="Chromosome"/>
</dbReference>
<reference evidence="3 4" key="2">
    <citation type="journal article" date="2011" name="J. Bacteriol.">
        <title>Genomes of three methylotrophs from a single niche uncover genetic and metabolic divergence of Methylophilaceae.</title>
        <authorList>
            <person name="Lapidus A."/>
            <person name="Clum A."/>
            <person name="Labutti K."/>
            <person name="Kaluzhnaya M.G."/>
            <person name="Lim S."/>
            <person name="Beck D.A."/>
            <person name="Glavina Del Rio T."/>
            <person name="Nolan M."/>
            <person name="Mavromatis K."/>
            <person name="Huntemann M."/>
            <person name="Lucas S."/>
            <person name="Lidstrom M.E."/>
            <person name="Ivanova N."/>
            <person name="Chistoserdova L."/>
        </authorList>
    </citation>
    <scope>NUCLEOTIDE SEQUENCE [LARGE SCALE GENOMIC DNA]</scope>
    <source>
        <strain evidence="3 4">301</strain>
    </source>
</reference>
<accession>D7DKC4</accession>
<dbReference type="RefSeq" id="WP_013146826.1">
    <property type="nucleotide sequence ID" value="NC_014207.1"/>
</dbReference>
<comment type="subunit">
    <text evidence="2">Monomer. Binds 30S ribosomal subunits, but not 50S ribosomal subunits or 70S ribosomes.</text>
</comment>
<evidence type="ECO:0000256" key="1">
    <source>
        <dbReference type="ARBA" id="ARBA00022517"/>
    </source>
</evidence>
<dbReference type="InterPro" id="IPR015946">
    <property type="entry name" value="KH_dom-like_a/b"/>
</dbReference>
<dbReference type="HAMAP" id="MF_00003">
    <property type="entry name" value="RbfA"/>
    <property type="match status" value="1"/>
</dbReference>
<dbReference type="HOGENOM" id="CLU_089475_5_0_4"/>
<dbReference type="STRING" id="666681.M301_0121"/>
<dbReference type="GO" id="GO:0030490">
    <property type="term" value="P:maturation of SSU-rRNA"/>
    <property type="evidence" value="ECO:0007669"/>
    <property type="project" value="UniProtKB-UniRule"/>
</dbReference>
<comment type="similarity">
    <text evidence="2">Belongs to the RbfA family.</text>
</comment>
<dbReference type="NCBIfam" id="TIGR00082">
    <property type="entry name" value="rbfA"/>
    <property type="match status" value="1"/>
</dbReference>
<dbReference type="Pfam" id="PF02033">
    <property type="entry name" value="RBFA"/>
    <property type="match status" value="1"/>
</dbReference>
<dbReference type="KEGG" id="meh:M301_0121"/>
<dbReference type="InterPro" id="IPR023799">
    <property type="entry name" value="RbfA_dom_sf"/>
</dbReference>